<proteinExistence type="predicted"/>
<accession>A0ABS1C3X4</accession>
<dbReference type="RefSeq" id="WP_200506657.1">
    <property type="nucleotide sequence ID" value="NZ_JAEHFX010000006.1"/>
</dbReference>
<reference evidence="1 2" key="1">
    <citation type="submission" date="2020-12" db="EMBL/GenBank/DDBJ databases">
        <title>Bacterial novel species Adhaeribacter sp. BT258 isolated from soil.</title>
        <authorList>
            <person name="Jung H.-Y."/>
        </authorList>
    </citation>
    <scope>NUCLEOTIDE SEQUENCE [LARGE SCALE GENOMIC DNA]</scope>
    <source>
        <strain evidence="1 2">BT258</strain>
    </source>
</reference>
<dbReference type="Proteomes" id="UP000644147">
    <property type="component" value="Unassembled WGS sequence"/>
</dbReference>
<comment type="caution">
    <text evidence="1">The sequence shown here is derived from an EMBL/GenBank/DDBJ whole genome shotgun (WGS) entry which is preliminary data.</text>
</comment>
<keyword evidence="2" id="KW-1185">Reference proteome</keyword>
<organism evidence="1 2">
    <name type="scientific">Adhaeribacter terrigena</name>
    <dbReference type="NCBI Taxonomy" id="2793070"/>
    <lineage>
        <taxon>Bacteria</taxon>
        <taxon>Pseudomonadati</taxon>
        <taxon>Bacteroidota</taxon>
        <taxon>Cytophagia</taxon>
        <taxon>Cytophagales</taxon>
        <taxon>Hymenobacteraceae</taxon>
        <taxon>Adhaeribacter</taxon>
    </lineage>
</organism>
<evidence type="ECO:0000313" key="2">
    <source>
        <dbReference type="Proteomes" id="UP000644147"/>
    </source>
</evidence>
<evidence type="ECO:0000313" key="1">
    <source>
        <dbReference type="EMBL" id="MBK0403882.1"/>
    </source>
</evidence>
<dbReference type="EMBL" id="JAEHFX010000006">
    <property type="protein sequence ID" value="MBK0403882.1"/>
    <property type="molecule type" value="Genomic_DNA"/>
</dbReference>
<sequence length="221" mass="25166">MKNTIEIPAEPIILEQKTEQIKEARERAEATVEAVNEFLESFEKLGFGGLDEDQIYQVQSKGLDAYVREQVAGTAPVMVGGLKLSIEKVQQMVELPDLRAQYKALEEMRRFMPYSAHGAKIENGRAVVDEEMMEGVVKRATTYASTEAEKKAWLLLQQITENMATLYNEFRVQPFDSYAPVVRFSVWHGKPQFKIYHSMFLDQVRRGANTANLENRTKAVA</sequence>
<name>A0ABS1C3X4_9BACT</name>
<protein>
    <submittedName>
        <fullName evidence="1">Uncharacterized protein</fullName>
    </submittedName>
</protein>
<gene>
    <name evidence="1" type="ORF">I5M27_12880</name>
</gene>